<organism evidence="4 5">
    <name type="scientific">Paraburkholderia silviterrae</name>
    <dbReference type="NCBI Taxonomy" id="2528715"/>
    <lineage>
        <taxon>Bacteria</taxon>
        <taxon>Pseudomonadati</taxon>
        <taxon>Pseudomonadota</taxon>
        <taxon>Betaproteobacteria</taxon>
        <taxon>Burkholderiales</taxon>
        <taxon>Burkholderiaceae</taxon>
        <taxon>Paraburkholderia</taxon>
    </lineage>
</organism>
<dbReference type="Pfam" id="PF24322">
    <property type="entry name" value="Tle3"/>
    <property type="match status" value="1"/>
</dbReference>
<evidence type="ECO:0000256" key="1">
    <source>
        <dbReference type="SAM" id="MobiDB-lite"/>
    </source>
</evidence>
<dbReference type="Pfam" id="PF11678">
    <property type="entry name" value="Tle3_C"/>
    <property type="match status" value="1"/>
</dbReference>
<evidence type="ECO:0000313" key="4">
    <source>
        <dbReference type="EMBL" id="TDG25218.1"/>
    </source>
</evidence>
<sequence length="703" mass="77446">MTDTAKGTKAIGSGAGVTMSNRSNDRNVARPRDLPGVLIFSHGVNDPGANYETVEEGLCQGLNERLDRADMIKGEYGAQYKDALDKRAKGQSNAQMNVIASDPDTYLYQRDGVSAHSVFIPFYWGYRASPAEVKKDKSGNPARLRTQYQDVRGNRLDAHFAKAGGMFNNATVSIPDMFGKGFTSTWATRALMNAHQMNNYQFSGASPDRRYQVFAAQRLAMLIAEIREVAPDETITVMAHSQGTIVSLLAQALLHDQGKRYADCLILVDSPYSLNDSLFFSKVSQAYVPRQTVQAKLQTLVNIVSEVTRSPHQLPPLKDLCVDSANHGGRAGHKWSPTKGSRLDQNGKPVSFDERDNRGRVYLYFCPSDSTVDLPIVQGIGTHGIADTVDAKNYYWDGNHTRPQSATDTSDAMKALEKLNFRQRVWAVPDPAKTTILVGAKPQVVDIPAIGKRTINGDQLTPAFVPRMHGGELKHKVGKEAPDAVTQDLALGNSYAAFQWKPLPISSGSTIESLQKQFNAGKSLDDQTSNVQMVNDGFGHITAWREETPGEARARMSGDEASLIKQGEYGPLNRTGVFTANSYHSAILRDPWNQRWGTAMDVALGQARTLDDKDWQQLWIAIADWKSSYEDIHSLAKFSSLTPDGQKMVKLASDYYWSGTLPDAAVPKEPPGLVVSQTEDQRSNPEKPVTPVFKWDFSSLPRG</sequence>
<protein>
    <submittedName>
        <fullName evidence="4">DUF3274 domain-containing protein</fullName>
    </submittedName>
</protein>
<dbReference type="RefSeq" id="WP_133193783.1">
    <property type="nucleotide sequence ID" value="NZ_JBHUCW010000006.1"/>
</dbReference>
<dbReference type="OrthoDB" id="8829067at2"/>
<dbReference type="InterPro" id="IPR029058">
    <property type="entry name" value="AB_hydrolase_fold"/>
</dbReference>
<evidence type="ECO:0000259" key="3">
    <source>
        <dbReference type="Pfam" id="PF24322"/>
    </source>
</evidence>
<accession>A0A4R5MDP4</accession>
<dbReference type="Gene3D" id="3.40.50.1820">
    <property type="entry name" value="alpha/beta hydrolase"/>
    <property type="match status" value="1"/>
</dbReference>
<evidence type="ECO:0000259" key="2">
    <source>
        <dbReference type="Pfam" id="PF11678"/>
    </source>
</evidence>
<dbReference type="EMBL" id="SMRP01000002">
    <property type="protein sequence ID" value="TDG25218.1"/>
    <property type="molecule type" value="Genomic_DNA"/>
</dbReference>
<reference evidence="4 5" key="1">
    <citation type="submission" date="2019-03" db="EMBL/GenBank/DDBJ databases">
        <title>Paraburkholderia sp. 4M-K11, isolated from subtropical forest soil.</title>
        <authorList>
            <person name="Gao Z.-H."/>
            <person name="Qiu L.-H."/>
        </authorList>
    </citation>
    <scope>NUCLEOTIDE SEQUENCE [LARGE SCALE GENOMIC DNA]</scope>
    <source>
        <strain evidence="4 5">4M-K11</strain>
    </source>
</reference>
<feature type="region of interest" description="Disordered" evidence="1">
    <location>
        <begin position="329"/>
        <end position="351"/>
    </location>
</feature>
<comment type="caution">
    <text evidence="4">The sequence shown here is derived from an EMBL/GenBank/DDBJ whole genome shotgun (WGS) entry which is preliminary data.</text>
</comment>
<dbReference type="InterPro" id="IPR056221">
    <property type="entry name" value="Tle3_ab_dom"/>
</dbReference>
<name>A0A4R5MDP4_9BURK</name>
<dbReference type="Proteomes" id="UP000295722">
    <property type="component" value="Unassembled WGS sequence"/>
</dbReference>
<gene>
    <name evidence="4" type="ORF">EYW47_05055</name>
</gene>
<dbReference type="SUPFAM" id="SSF53474">
    <property type="entry name" value="alpha/beta-Hydrolases"/>
    <property type="match status" value="1"/>
</dbReference>
<dbReference type="AlphaFoldDB" id="A0A4R5MDP4"/>
<keyword evidence="5" id="KW-1185">Reference proteome</keyword>
<proteinExistence type="predicted"/>
<evidence type="ECO:0000313" key="5">
    <source>
        <dbReference type="Proteomes" id="UP000295722"/>
    </source>
</evidence>
<feature type="domain" description="Antibacterial effector protein Tle3 C-terminal" evidence="2">
    <location>
        <begin position="509"/>
        <end position="682"/>
    </location>
</feature>
<dbReference type="InterPro" id="IPR021692">
    <property type="entry name" value="Tle3_C"/>
</dbReference>
<feature type="region of interest" description="Disordered" evidence="1">
    <location>
        <begin position="667"/>
        <end position="690"/>
    </location>
</feature>
<feature type="domain" description="T6SS Tle3 phospholipase effector alpha/beta" evidence="3">
    <location>
        <begin position="34"/>
        <end position="385"/>
    </location>
</feature>
<feature type="region of interest" description="Disordered" evidence="1">
    <location>
        <begin position="1"/>
        <end position="30"/>
    </location>
</feature>